<dbReference type="Proteomes" id="UP001157914">
    <property type="component" value="Unassembled WGS sequence"/>
</dbReference>
<evidence type="ECO:0000313" key="4">
    <source>
        <dbReference type="Proteomes" id="UP001157914"/>
    </source>
</evidence>
<sequence length="548" mass="60013">MLITTISQIDAIRKDGGLTTAEEQLLENCRDGEPTFLGDGNLPDAPNDSVEIRADILRYLMLGGCADWPVHERGTELRGAWISGQLDLWFAKTRGRNGFFSCVFEHKIEALQMEADVLNLGGSVFPGLNGQGAKITGGVSLRNANTTGEVAFASAEIGGQLSCAGATLDGGRRDALNAQGAKITGDVILLNSMTTGEVSFSGAEIGGQLSFTGVSLDGKDGYALNVQRLVVKDSFFWCDIKRVAGRANFEAAHAADLVDDAPSWDKVERLRLVGFTYDTLVGPYDLAMRKAWLAKGARLLGDFHPQPYQQLAKFFRDSGHRFEAREILVEKEFRQKRETRHGRLRHAIRLRKQTGSDRAEISARFFNDPHWFGDRISLYLTGYGYKPWRSLIALLVLFGLAAIGAKLVWEQGDFAPNSDILLTSPSWQYYANATGSNGKDLFQNPARCWARGPDQTMADRNGLPSGTNPPPAPDHPGRDYETFSSLYYGIDLVVPIINLGQTDAWAPSTTRGPAGVWFFYLSKVLIALGWIITAIAAAAVTGIIRKDE</sequence>
<protein>
    <recommendedName>
        <fullName evidence="5">Oxidoreductase</fullName>
    </recommendedName>
</protein>
<comment type="caution">
    <text evidence="3">The sequence shown here is derived from an EMBL/GenBank/DDBJ whole genome shotgun (WGS) entry which is preliminary data.</text>
</comment>
<feature type="region of interest" description="Disordered" evidence="1">
    <location>
        <begin position="457"/>
        <end position="476"/>
    </location>
</feature>
<evidence type="ECO:0000256" key="2">
    <source>
        <dbReference type="SAM" id="Phobius"/>
    </source>
</evidence>
<organism evidence="3 4">
    <name type="scientific">Roseibium denhamense</name>
    <dbReference type="NCBI Taxonomy" id="76305"/>
    <lineage>
        <taxon>Bacteria</taxon>
        <taxon>Pseudomonadati</taxon>
        <taxon>Pseudomonadota</taxon>
        <taxon>Alphaproteobacteria</taxon>
        <taxon>Hyphomicrobiales</taxon>
        <taxon>Stappiaceae</taxon>
        <taxon>Roseibium</taxon>
    </lineage>
</organism>
<keyword evidence="4" id="KW-1185">Reference proteome</keyword>
<feature type="transmembrane region" description="Helical" evidence="2">
    <location>
        <begin position="517"/>
        <end position="544"/>
    </location>
</feature>
<gene>
    <name evidence="3" type="ORF">SAMN06265374_1947</name>
</gene>
<keyword evidence="2" id="KW-1133">Transmembrane helix</keyword>
<dbReference type="RefSeq" id="WP_155190636.1">
    <property type="nucleotide sequence ID" value="NZ_BAAAEA010000003.1"/>
</dbReference>
<name>A0ABY1NUH6_9HYPH</name>
<reference evidence="3 4" key="1">
    <citation type="submission" date="2017-05" db="EMBL/GenBank/DDBJ databases">
        <authorList>
            <person name="Varghese N."/>
            <person name="Submissions S."/>
        </authorList>
    </citation>
    <scope>NUCLEOTIDE SEQUENCE [LARGE SCALE GENOMIC DNA]</scope>
    <source>
        <strain evidence="3 4">DSM 15949</strain>
    </source>
</reference>
<proteinExistence type="predicted"/>
<keyword evidence="2" id="KW-0812">Transmembrane</keyword>
<evidence type="ECO:0000256" key="1">
    <source>
        <dbReference type="SAM" id="MobiDB-lite"/>
    </source>
</evidence>
<accession>A0ABY1NUH6</accession>
<keyword evidence="2" id="KW-0472">Membrane</keyword>
<evidence type="ECO:0000313" key="3">
    <source>
        <dbReference type="EMBL" id="SMP18676.1"/>
    </source>
</evidence>
<evidence type="ECO:0008006" key="5">
    <source>
        <dbReference type="Google" id="ProtNLM"/>
    </source>
</evidence>
<dbReference type="EMBL" id="FXTT01000002">
    <property type="protein sequence ID" value="SMP18676.1"/>
    <property type="molecule type" value="Genomic_DNA"/>
</dbReference>